<reference evidence="2 3" key="1">
    <citation type="submission" date="2021-02" db="EMBL/GenBank/DDBJ databases">
        <title>Leptospira ainlahdjerensis sp. nov., Leptospira ainazelensis sp. nov., Leptospira abararensis sp. nov. and Leptospira chreensis sp. nov., four new species isolated from water sources in Algeria.</title>
        <authorList>
            <person name="Amara Korba A."/>
            <person name="Kainiu M."/>
            <person name="Vincent A.T."/>
            <person name="Mariet J.-F."/>
            <person name="Veyrier F.J."/>
            <person name="Goarant C."/>
            <person name="Picardeau M."/>
        </authorList>
    </citation>
    <scope>NUCLEOTIDE SEQUENCE [LARGE SCALE GENOMIC DNA]</scope>
    <source>
        <strain evidence="2 3">201903070</strain>
    </source>
</reference>
<dbReference type="Gene3D" id="3.40.630.30">
    <property type="match status" value="1"/>
</dbReference>
<protein>
    <submittedName>
        <fullName evidence="2">GNAT family N-acetyltransferase</fullName>
    </submittedName>
</protein>
<sequence>MIETRRLFIKPLTYEQLLKYIKCDNSLEKELHLNESSRTISPELKEAFEHTILPNVANKSRNYLYFTLWTAISKEENKMIGDLLIVGEPNADGEIEIGYGTYDEFRNNGFMTEVVNGMIGWAGMQPSVKSVTASTDKTNAASYKVLEKNNFIKVGETETLSNWKLILEK</sequence>
<dbReference type="SUPFAM" id="SSF55729">
    <property type="entry name" value="Acyl-CoA N-acyltransferases (Nat)"/>
    <property type="match status" value="1"/>
</dbReference>
<dbReference type="InterPro" id="IPR016181">
    <property type="entry name" value="Acyl_CoA_acyltransferase"/>
</dbReference>
<dbReference type="PANTHER" id="PTHR43792">
    <property type="entry name" value="GNAT FAMILY, PUTATIVE (AFU_ORTHOLOGUE AFUA_3G00765)-RELATED-RELATED"/>
    <property type="match status" value="1"/>
</dbReference>
<dbReference type="EMBL" id="JAFFPU010000068">
    <property type="protein sequence ID" value="MBM9578876.1"/>
    <property type="molecule type" value="Genomic_DNA"/>
</dbReference>
<keyword evidence="3" id="KW-1185">Reference proteome</keyword>
<evidence type="ECO:0000259" key="1">
    <source>
        <dbReference type="PROSITE" id="PS51186"/>
    </source>
</evidence>
<dbReference type="RefSeq" id="WP_205280847.1">
    <property type="nucleotide sequence ID" value="NZ_JAFFPU010000068.1"/>
</dbReference>
<evidence type="ECO:0000313" key="3">
    <source>
        <dbReference type="Proteomes" id="UP000724686"/>
    </source>
</evidence>
<accession>A0ABS2UER3</accession>
<comment type="caution">
    <text evidence="2">The sequence shown here is derived from an EMBL/GenBank/DDBJ whole genome shotgun (WGS) entry which is preliminary data.</text>
</comment>
<evidence type="ECO:0000313" key="2">
    <source>
        <dbReference type="EMBL" id="MBM9578876.1"/>
    </source>
</evidence>
<proteinExistence type="predicted"/>
<dbReference type="InterPro" id="IPR000182">
    <property type="entry name" value="GNAT_dom"/>
</dbReference>
<dbReference type="PROSITE" id="PS51186">
    <property type="entry name" value="GNAT"/>
    <property type="match status" value="1"/>
</dbReference>
<gene>
    <name evidence="2" type="ORF">JWG45_17155</name>
</gene>
<dbReference type="InterPro" id="IPR051531">
    <property type="entry name" value="N-acetyltransferase"/>
</dbReference>
<organism evidence="2 3">
    <name type="scientific">Leptospira ainlahdjerensis</name>
    <dbReference type="NCBI Taxonomy" id="2810033"/>
    <lineage>
        <taxon>Bacteria</taxon>
        <taxon>Pseudomonadati</taxon>
        <taxon>Spirochaetota</taxon>
        <taxon>Spirochaetia</taxon>
        <taxon>Leptospirales</taxon>
        <taxon>Leptospiraceae</taxon>
        <taxon>Leptospira</taxon>
    </lineage>
</organism>
<dbReference type="Pfam" id="PF13302">
    <property type="entry name" value="Acetyltransf_3"/>
    <property type="match status" value="1"/>
</dbReference>
<dbReference type="Proteomes" id="UP000724686">
    <property type="component" value="Unassembled WGS sequence"/>
</dbReference>
<feature type="domain" description="N-acetyltransferase" evidence="1">
    <location>
        <begin position="31"/>
        <end position="169"/>
    </location>
</feature>
<name>A0ABS2UER3_9LEPT</name>
<dbReference type="PANTHER" id="PTHR43792:SF13">
    <property type="entry name" value="ACETYLTRANSFERASE"/>
    <property type="match status" value="1"/>
</dbReference>